<evidence type="ECO:0000256" key="21">
    <source>
        <dbReference type="SAM" id="Phobius"/>
    </source>
</evidence>
<evidence type="ECO:0000313" key="23">
    <source>
        <dbReference type="EMBL" id="KAK0135876.1"/>
    </source>
</evidence>
<sequence length="902" mass="102560">MPSALAVFACRPNSHAFQERHVYLDEPVKIGRSVARCRPAQSNATFDCKVLSRNHALVWFDHKTGKDTKSSNGTFINSQRLSRGSEESPPCELLSGDIIQFGVDVTENTRKVTHGCIVSTLKLFLPDGMEARRRADVIQAPLPLPVDKVAANTPSMYSQELFQLSQYLQEALHREQMLEQKLATLQRLLANTQEASESSWQALIDEDRLLSRLEVMGSQLQAYSKSQTEEGMKKELLSLQEDKHNYETTAKESLRRVLQEKIEVVRKLAEVERSLSNSEEECTHLKQESERGQEELQELANKYNAAVNQIRELADKIKLAEGAQEELSQRGEEEKQQLQGRLEEMEEKEQVLQARIEALQADNDFTTQRLSALQVGAEEGPSGAQLQEHPGAKQSERTDEDPQEDMEEDTDTDEAEATADEDEEDEDNCHVNNSGGDCNRIQQIVCSPVKQLKEAVGTSIHKLSNFDEVIDAHLQNNQATEDDSLASPDPLRDAKESDMSDTLSPSKDRSSDDTSDGNMDDQDLNEPQNRSALLRDELQRAGLDFEDTEQVIHHLHRELLQAQELANTGKHHCLELQALLEEERKNNSHQTEESTKQIQYLQSQLARLQVDMESLRDQRETTICSTREELSLAQEEILVLRDSLEEAGAERERELSALQAELGTACSELEQWRSTAARYQLHVNTLQHAFTQHALLQEKTNRLEVECDVLQGQSVSLQKECEDLRSERSTLLDKLHTLEDQLSSSRQQHQALSSSLQTVEQREEVLTERLGSLENQHLLSSSNLHTLLDQANTHTHSLQREYDETQQQLVDLRSRYERAEQEKLLIHQELEQCRSSLQVLQDRSSSSSRLQPVQALFIGLVLVLLYWLFGQFCAAPPTAPSHHRLRIFIFLFIISVYTLYLI</sequence>
<feature type="transmembrane region" description="Helical" evidence="21">
    <location>
        <begin position="853"/>
        <end position="873"/>
    </location>
</feature>
<feature type="transmembrane region" description="Helical" evidence="21">
    <location>
        <begin position="885"/>
        <end position="901"/>
    </location>
</feature>
<feature type="domain" description="FHA" evidence="22">
    <location>
        <begin position="28"/>
        <end position="81"/>
    </location>
</feature>
<keyword evidence="4" id="KW-0963">Cytoplasm</keyword>
<keyword evidence="3" id="KW-1003">Cell membrane</keyword>
<keyword evidence="24" id="KW-1185">Reference proteome</keyword>
<feature type="coiled-coil region" evidence="19">
    <location>
        <begin position="707"/>
        <end position="829"/>
    </location>
</feature>
<comment type="subcellular location">
    <subcellularLocation>
        <location evidence="15">Cell membrane</location>
        <location evidence="15">Sarcolemma</location>
        <topology evidence="15">Single-pass type IV membrane protein</topology>
    </subcellularLocation>
    <subcellularLocation>
        <location evidence="1">Cytoplasm</location>
        <location evidence="1">Cytoskeleton</location>
        <location evidence="1">Microtubule organizing center</location>
        <location evidence="1">Centrosome</location>
    </subcellularLocation>
    <subcellularLocation>
        <location evidence="2">Endoplasmic reticulum membrane</location>
        <topology evidence="2">Single-pass membrane protein</topology>
    </subcellularLocation>
    <subcellularLocation>
        <location evidence="13">Mitochondrion membrane</location>
        <topology evidence="13">Single-pass type IV membrane protein</topology>
    </subcellularLocation>
</comment>
<keyword evidence="11 21" id="KW-0472">Membrane</keyword>
<evidence type="ECO:0000256" key="5">
    <source>
        <dbReference type="ARBA" id="ARBA00022553"/>
    </source>
</evidence>
<dbReference type="SUPFAM" id="SSF49879">
    <property type="entry name" value="SMAD/FHA domain"/>
    <property type="match status" value="1"/>
</dbReference>
<dbReference type="InterPro" id="IPR051176">
    <property type="entry name" value="Cent_Immune-Sig_Mod"/>
</dbReference>
<keyword evidence="7" id="KW-0256">Endoplasmic reticulum</keyword>
<evidence type="ECO:0000259" key="22">
    <source>
        <dbReference type="PROSITE" id="PS50006"/>
    </source>
</evidence>
<comment type="function">
    <text evidence="14">Associates with the striatin-interacting phosphatase and kinase (STRIPAK) core complex, forming the extended (SIKE1:SLMAP)STRIPAK complex. The (SIKE1:SLMAP)STRIPAK complex dephosphorylates STK3 leading to the inhibition of Hippo signaling and the control of cell growth. May play a role during myoblast fusion.</text>
</comment>
<feature type="compositionally biased region" description="Basic and acidic residues" evidence="20">
    <location>
        <begin position="327"/>
        <end position="336"/>
    </location>
</feature>
<keyword evidence="9 19" id="KW-0175">Coiled coil</keyword>
<evidence type="ECO:0000256" key="14">
    <source>
        <dbReference type="ARBA" id="ARBA00057671"/>
    </source>
</evidence>
<keyword evidence="8 21" id="KW-1133">Transmembrane helix</keyword>
<feature type="compositionally biased region" description="Acidic residues" evidence="20">
    <location>
        <begin position="398"/>
        <end position="427"/>
    </location>
</feature>
<dbReference type="Gene3D" id="2.60.200.20">
    <property type="match status" value="1"/>
</dbReference>
<accession>A0AA47NRP4</accession>
<gene>
    <name evidence="23" type="primary">SLMAP_1</name>
    <name evidence="23" type="ORF">N1851_028253</name>
</gene>
<feature type="coiled-coil region" evidence="19">
    <location>
        <begin position="573"/>
        <end position="661"/>
    </location>
</feature>
<evidence type="ECO:0000256" key="4">
    <source>
        <dbReference type="ARBA" id="ARBA00022490"/>
    </source>
</evidence>
<dbReference type="GO" id="GO:0005789">
    <property type="term" value="C:endoplasmic reticulum membrane"/>
    <property type="evidence" value="ECO:0007669"/>
    <property type="project" value="UniProtKB-SubCell"/>
</dbReference>
<evidence type="ECO:0000256" key="8">
    <source>
        <dbReference type="ARBA" id="ARBA00022989"/>
    </source>
</evidence>
<evidence type="ECO:0000256" key="2">
    <source>
        <dbReference type="ARBA" id="ARBA00004389"/>
    </source>
</evidence>
<dbReference type="PROSITE" id="PS50006">
    <property type="entry name" value="FHA_DOMAIN"/>
    <property type="match status" value="1"/>
</dbReference>
<dbReference type="SMART" id="SM00240">
    <property type="entry name" value="FHA"/>
    <property type="match status" value="1"/>
</dbReference>
<evidence type="ECO:0000256" key="1">
    <source>
        <dbReference type="ARBA" id="ARBA00004300"/>
    </source>
</evidence>
<evidence type="ECO:0000256" key="6">
    <source>
        <dbReference type="ARBA" id="ARBA00022692"/>
    </source>
</evidence>
<evidence type="ECO:0000256" key="7">
    <source>
        <dbReference type="ARBA" id="ARBA00022824"/>
    </source>
</evidence>
<evidence type="ECO:0000256" key="15">
    <source>
        <dbReference type="ARBA" id="ARBA00060409"/>
    </source>
</evidence>
<evidence type="ECO:0000256" key="11">
    <source>
        <dbReference type="ARBA" id="ARBA00023136"/>
    </source>
</evidence>
<keyword evidence="5" id="KW-0597">Phosphoprotein</keyword>
<comment type="subunit">
    <text evidence="17">Homodimer. Interacts with myosin. Interacts with SIKE1 and both associate with the STRIPAK core complex composed of PP2A catalytic and scaffolding subunits, the striatins (PP2A regulatory subunits), the striatin-associated proteins MOB4, STRIP1 and STRIP2, PDCD10 and members of the STE20 kinases, such as STK24 and STK26. Interacts (via FHA domain) with STK3 (when phosphorylated); the interaction associates STK3 with the STRIPAK complex.</text>
</comment>
<evidence type="ECO:0000313" key="24">
    <source>
        <dbReference type="Proteomes" id="UP001174136"/>
    </source>
</evidence>
<keyword evidence="6 21" id="KW-0812">Transmembrane</keyword>
<evidence type="ECO:0000256" key="18">
    <source>
        <dbReference type="ARBA" id="ARBA00074026"/>
    </source>
</evidence>
<keyword evidence="12" id="KW-0206">Cytoskeleton</keyword>
<feature type="region of interest" description="Disordered" evidence="20">
    <location>
        <begin position="476"/>
        <end position="529"/>
    </location>
</feature>
<protein>
    <recommendedName>
        <fullName evidence="18">Sarcolemmal membrane-associated protein</fullName>
    </recommendedName>
</protein>
<organism evidence="23 24">
    <name type="scientific">Merluccius polli</name>
    <name type="common">Benguela hake</name>
    <name type="synonym">Merluccius cadenati</name>
    <dbReference type="NCBI Taxonomy" id="89951"/>
    <lineage>
        <taxon>Eukaryota</taxon>
        <taxon>Metazoa</taxon>
        <taxon>Chordata</taxon>
        <taxon>Craniata</taxon>
        <taxon>Vertebrata</taxon>
        <taxon>Euteleostomi</taxon>
        <taxon>Actinopterygii</taxon>
        <taxon>Neopterygii</taxon>
        <taxon>Teleostei</taxon>
        <taxon>Neoteleostei</taxon>
        <taxon>Acanthomorphata</taxon>
        <taxon>Zeiogadaria</taxon>
        <taxon>Gadariae</taxon>
        <taxon>Gadiformes</taxon>
        <taxon>Gadoidei</taxon>
        <taxon>Merlucciidae</taxon>
        <taxon>Merluccius</taxon>
    </lineage>
</organism>
<feature type="coiled-coil region" evidence="19">
    <location>
        <begin position="168"/>
        <end position="195"/>
    </location>
</feature>
<dbReference type="PANTHER" id="PTHR15715">
    <property type="entry name" value="CENTROSOMAL PROTEIN OF 170 KDA"/>
    <property type="match status" value="1"/>
</dbReference>
<dbReference type="Pfam" id="PF00498">
    <property type="entry name" value="FHA"/>
    <property type="match status" value="1"/>
</dbReference>
<reference evidence="23" key="1">
    <citation type="journal article" date="2023" name="Front. Mar. Sci.">
        <title>A new Merluccius polli reference genome to investigate the effects of global change in West African waters.</title>
        <authorList>
            <person name="Mateo J.L."/>
            <person name="Blanco-Fernandez C."/>
            <person name="Garcia-Vazquez E."/>
            <person name="Machado-Schiaffino G."/>
        </authorList>
    </citation>
    <scope>NUCLEOTIDE SEQUENCE</scope>
    <source>
        <strain evidence="23">C29</strain>
        <tissue evidence="23">Fin</tissue>
    </source>
</reference>
<feature type="compositionally biased region" description="Acidic residues" evidence="20">
    <location>
        <begin position="513"/>
        <end position="524"/>
    </location>
</feature>
<dbReference type="CDD" id="cd21911">
    <property type="entry name" value="CC1_SLMAP"/>
    <property type="match status" value="1"/>
</dbReference>
<proteinExistence type="inferred from homology"/>
<dbReference type="GO" id="GO:0042383">
    <property type="term" value="C:sarcolemma"/>
    <property type="evidence" value="ECO:0007669"/>
    <property type="project" value="UniProtKB-SubCell"/>
</dbReference>
<dbReference type="GO" id="GO:0072659">
    <property type="term" value="P:protein localization to plasma membrane"/>
    <property type="evidence" value="ECO:0007669"/>
    <property type="project" value="TreeGrafter"/>
</dbReference>
<evidence type="ECO:0000256" key="13">
    <source>
        <dbReference type="ARBA" id="ARBA00046294"/>
    </source>
</evidence>
<evidence type="ECO:0000256" key="19">
    <source>
        <dbReference type="SAM" id="Coils"/>
    </source>
</evidence>
<dbReference type="Proteomes" id="UP001174136">
    <property type="component" value="Unassembled WGS sequence"/>
</dbReference>
<dbReference type="GO" id="GO:1900825">
    <property type="term" value="P:regulation of membrane depolarization during cardiac muscle cell action potential"/>
    <property type="evidence" value="ECO:0007669"/>
    <property type="project" value="TreeGrafter"/>
</dbReference>
<dbReference type="GO" id="GO:0031966">
    <property type="term" value="C:mitochondrial membrane"/>
    <property type="evidence" value="ECO:0007669"/>
    <property type="project" value="UniProtKB-SubCell"/>
</dbReference>
<evidence type="ECO:0000256" key="10">
    <source>
        <dbReference type="ARBA" id="ARBA00023128"/>
    </source>
</evidence>
<comment type="caution">
    <text evidence="23">The sequence shown here is derived from an EMBL/GenBank/DDBJ whole genome shotgun (WGS) entry which is preliminary data.</text>
</comment>
<name>A0AA47NRP4_MERPO</name>
<dbReference type="InterPro" id="IPR008984">
    <property type="entry name" value="SMAD_FHA_dom_sf"/>
</dbReference>
<dbReference type="FunFam" id="2.60.200.20:FF:000003">
    <property type="entry name" value="sarcolemmal membrane-associated protein isoform X2"/>
    <property type="match status" value="1"/>
</dbReference>
<evidence type="ECO:0000256" key="16">
    <source>
        <dbReference type="ARBA" id="ARBA00061687"/>
    </source>
</evidence>
<evidence type="ECO:0000256" key="20">
    <source>
        <dbReference type="SAM" id="MobiDB-lite"/>
    </source>
</evidence>
<dbReference type="InterPro" id="IPR000253">
    <property type="entry name" value="FHA_dom"/>
</dbReference>
<dbReference type="GO" id="GO:0005813">
    <property type="term" value="C:centrosome"/>
    <property type="evidence" value="ECO:0007669"/>
    <property type="project" value="UniProtKB-SubCell"/>
</dbReference>
<feature type="region of interest" description="Disordered" evidence="20">
    <location>
        <begin position="324"/>
        <end position="344"/>
    </location>
</feature>
<evidence type="ECO:0000256" key="9">
    <source>
        <dbReference type="ARBA" id="ARBA00023054"/>
    </source>
</evidence>
<dbReference type="AlphaFoldDB" id="A0AA47NRP4"/>
<evidence type="ECO:0000256" key="3">
    <source>
        <dbReference type="ARBA" id="ARBA00022475"/>
    </source>
</evidence>
<dbReference type="PANTHER" id="PTHR15715:SF22">
    <property type="entry name" value="SARCOLEMMAL MEMBRANE-ASSOCIATED PROTEIN"/>
    <property type="match status" value="1"/>
</dbReference>
<dbReference type="CDD" id="cd22679">
    <property type="entry name" value="FHA_SLMAP"/>
    <property type="match status" value="1"/>
</dbReference>
<feature type="region of interest" description="Disordered" evidence="20">
    <location>
        <begin position="377"/>
        <end position="438"/>
    </location>
</feature>
<dbReference type="EMBL" id="JAOPHQ010005405">
    <property type="protein sequence ID" value="KAK0135876.1"/>
    <property type="molecule type" value="Genomic_DNA"/>
</dbReference>
<evidence type="ECO:0000256" key="12">
    <source>
        <dbReference type="ARBA" id="ARBA00023212"/>
    </source>
</evidence>
<evidence type="ECO:0000256" key="17">
    <source>
        <dbReference type="ARBA" id="ARBA00066015"/>
    </source>
</evidence>
<comment type="similarity">
    <text evidence="16">Belongs to the SLMAP family.</text>
</comment>
<keyword evidence="10" id="KW-0496">Mitochondrion</keyword>